<dbReference type="GO" id="GO:0006397">
    <property type="term" value="P:mRNA processing"/>
    <property type="evidence" value="ECO:0007669"/>
    <property type="project" value="UniProtKB-KW"/>
</dbReference>
<dbReference type="InterPro" id="IPR048995">
    <property type="entry name" value="STL11/RBM22-like_N"/>
</dbReference>
<comment type="function">
    <text evidence="12">Involved in pre-mRNA splicing. Facilitates the cooperative formation of U2/U6 helix II in association with stem II in the spliceosome. Binds to RNA.</text>
</comment>
<organism evidence="18 19">
    <name type="scientific">Athelia psychrophila</name>
    <dbReference type="NCBI Taxonomy" id="1759441"/>
    <lineage>
        <taxon>Eukaryota</taxon>
        <taxon>Fungi</taxon>
        <taxon>Dikarya</taxon>
        <taxon>Basidiomycota</taxon>
        <taxon>Agaricomycotina</taxon>
        <taxon>Agaricomycetes</taxon>
        <taxon>Agaricomycetidae</taxon>
        <taxon>Atheliales</taxon>
        <taxon>Atheliaceae</taxon>
        <taxon>Athelia</taxon>
    </lineage>
</organism>
<dbReference type="Proteomes" id="UP000076532">
    <property type="component" value="Unassembled WGS sequence"/>
</dbReference>
<evidence type="ECO:0000256" key="1">
    <source>
        <dbReference type="ARBA" id="ARBA00004123"/>
    </source>
</evidence>
<keyword evidence="8 15" id="KW-0862">Zinc</keyword>
<dbReference type="PROSITE" id="PS50103">
    <property type="entry name" value="ZF_C3H1"/>
    <property type="match status" value="1"/>
</dbReference>
<dbReference type="GO" id="GO:0071007">
    <property type="term" value="C:U2-type catalytic step 2 spliceosome"/>
    <property type="evidence" value="ECO:0007669"/>
    <property type="project" value="TreeGrafter"/>
</dbReference>
<dbReference type="GO" id="GO:0000974">
    <property type="term" value="C:Prp19 complex"/>
    <property type="evidence" value="ECO:0007669"/>
    <property type="project" value="TreeGrafter"/>
</dbReference>
<gene>
    <name evidence="18" type="ORF">FIBSPDRAFT_714335</name>
</gene>
<evidence type="ECO:0000256" key="15">
    <source>
        <dbReference type="PROSITE-ProRule" id="PRU00723"/>
    </source>
</evidence>
<dbReference type="InterPro" id="IPR000571">
    <property type="entry name" value="Znf_CCCH"/>
</dbReference>
<proteinExistence type="inferred from homology"/>
<dbReference type="Gene3D" id="3.30.70.330">
    <property type="match status" value="1"/>
</dbReference>
<evidence type="ECO:0000256" key="6">
    <source>
        <dbReference type="ARBA" id="ARBA00022728"/>
    </source>
</evidence>
<sequence length="311" mass="34379">MPPKADINKAGWEQSEFPILCETCLGDNPFVRMSKQEFGRACGTCARPFTVFRWNPGTGMRYKTTVVCQTCAKIKNVCQTCLLDLEYGLPTQVRDTALALKNEAPTSDINREYYAQNMEGKLDGNRSALDSGRAQAAGKEMLKQLARTGPYYNRNRPQICSFFAKGDCSRGTECPYRHEKPVDNGLANQNMQDRYHGRNDPVARKIMTQHADAQGLAAPEDTSIISLFLSALPAISSETSVRTTVVQALPKLEPSKIKSVVHVAKTKCAFINFKDRPSAELAAHAWANGLEVDGERVTVKWGRSRAAPSKT</sequence>
<keyword evidence="4" id="KW-0507">mRNA processing</keyword>
<dbReference type="EMBL" id="KV417645">
    <property type="protein sequence ID" value="KZP12590.1"/>
    <property type="molecule type" value="Genomic_DNA"/>
</dbReference>
<dbReference type="InterPro" id="IPR000504">
    <property type="entry name" value="RRM_dom"/>
</dbReference>
<evidence type="ECO:0000313" key="18">
    <source>
        <dbReference type="EMBL" id="KZP12590.1"/>
    </source>
</evidence>
<dbReference type="Pfam" id="PF21369">
    <property type="entry name" value="STL11_N"/>
    <property type="match status" value="1"/>
</dbReference>
<evidence type="ECO:0000256" key="13">
    <source>
        <dbReference type="ARBA" id="ARBA00069020"/>
    </source>
</evidence>
<protein>
    <recommendedName>
        <fullName evidence="3">Pre-mRNA-splicing factor SLT11</fullName>
    </recommendedName>
    <alternativeName>
        <fullName evidence="13">Pre-mRNA-splicing factor slt11</fullName>
    </alternativeName>
</protein>
<dbReference type="Gene3D" id="4.10.1000.10">
    <property type="entry name" value="Zinc finger, CCCH-type"/>
    <property type="match status" value="1"/>
</dbReference>
<dbReference type="GO" id="GO:0017070">
    <property type="term" value="F:U6 snRNA binding"/>
    <property type="evidence" value="ECO:0007669"/>
    <property type="project" value="TreeGrafter"/>
</dbReference>
<dbReference type="SMART" id="SM00356">
    <property type="entry name" value="ZnF_C3H1"/>
    <property type="match status" value="1"/>
</dbReference>
<dbReference type="FunFam" id="4.10.1000.10:FF:000006">
    <property type="entry name" value="Putative pre-mrna-splicing factor rbm22"/>
    <property type="match status" value="1"/>
</dbReference>
<dbReference type="STRING" id="436010.A0A166BFB6"/>
<feature type="domain" description="C3H1-type" evidence="17">
    <location>
        <begin position="154"/>
        <end position="181"/>
    </location>
</feature>
<comment type="similarity">
    <text evidence="2">Belongs to the SLT11 family.</text>
</comment>
<dbReference type="InterPro" id="IPR036855">
    <property type="entry name" value="Znf_CCCH_sf"/>
</dbReference>
<dbReference type="InterPro" id="IPR012677">
    <property type="entry name" value="Nucleotide-bd_a/b_plait_sf"/>
</dbReference>
<evidence type="ECO:0000256" key="7">
    <source>
        <dbReference type="ARBA" id="ARBA00022771"/>
    </source>
</evidence>
<name>A0A166BFB6_9AGAM</name>
<feature type="zinc finger region" description="C3H1-type" evidence="15">
    <location>
        <begin position="154"/>
        <end position="181"/>
    </location>
</feature>
<feature type="domain" description="RRM" evidence="16">
    <location>
        <begin position="225"/>
        <end position="304"/>
    </location>
</feature>
<evidence type="ECO:0000259" key="16">
    <source>
        <dbReference type="PROSITE" id="PS50102"/>
    </source>
</evidence>
<dbReference type="SUPFAM" id="SSF54928">
    <property type="entry name" value="RNA-binding domain, RBD"/>
    <property type="match status" value="1"/>
</dbReference>
<dbReference type="Pfam" id="PF16131">
    <property type="entry name" value="Torus"/>
    <property type="match status" value="1"/>
</dbReference>
<keyword evidence="10" id="KW-0508">mRNA splicing</keyword>
<accession>A0A166BFB6</accession>
<evidence type="ECO:0000256" key="10">
    <source>
        <dbReference type="ARBA" id="ARBA00023187"/>
    </source>
</evidence>
<evidence type="ECO:0000256" key="5">
    <source>
        <dbReference type="ARBA" id="ARBA00022723"/>
    </source>
</evidence>
<dbReference type="PANTHER" id="PTHR14089:SF6">
    <property type="entry name" value="PRE-MRNA-SPLICING FACTOR RBM22"/>
    <property type="match status" value="1"/>
</dbReference>
<keyword evidence="9 14" id="KW-0694">RNA-binding</keyword>
<evidence type="ECO:0000256" key="9">
    <source>
        <dbReference type="ARBA" id="ARBA00022884"/>
    </source>
</evidence>
<dbReference type="PROSITE" id="PS50102">
    <property type="entry name" value="RRM"/>
    <property type="match status" value="1"/>
</dbReference>
<dbReference type="GO" id="GO:0008270">
    <property type="term" value="F:zinc ion binding"/>
    <property type="evidence" value="ECO:0007669"/>
    <property type="project" value="UniProtKB-KW"/>
</dbReference>
<keyword evidence="7 15" id="KW-0863">Zinc-finger</keyword>
<evidence type="ECO:0000256" key="11">
    <source>
        <dbReference type="ARBA" id="ARBA00023242"/>
    </source>
</evidence>
<keyword evidence="6" id="KW-0747">Spliceosome</keyword>
<dbReference type="SUPFAM" id="SSF90229">
    <property type="entry name" value="CCCH zinc finger"/>
    <property type="match status" value="1"/>
</dbReference>
<dbReference type="AlphaFoldDB" id="A0A166BFB6"/>
<dbReference type="InterPro" id="IPR035979">
    <property type="entry name" value="RBD_domain_sf"/>
</dbReference>
<evidence type="ECO:0000256" key="2">
    <source>
        <dbReference type="ARBA" id="ARBA00007781"/>
    </source>
</evidence>
<dbReference type="PANTHER" id="PTHR14089">
    <property type="entry name" value="PRE-MRNA-SPLICING FACTOR RBM22"/>
    <property type="match status" value="1"/>
</dbReference>
<dbReference type="InterPro" id="IPR032297">
    <property type="entry name" value="Torus"/>
</dbReference>
<keyword evidence="11" id="KW-0539">Nucleus</keyword>
<comment type="subcellular location">
    <subcellularLocation>
        <location evidence="1">Nucleus</location>
    </subcellularLocation>
</comment>
<dbReference type="InterPro" id="IPR039171">
    <property type="entry name" value="Cwc2/Slt11"/>
</dbReference>
<dbReference type="GO" id="GO:0008380">
    <property type="term" value="P:RNA splicing"/>
    <property type="evidence" value="ECO:0007669"/>
    <property type="project" value="UniProtKB-KW"/>
</dbReference>
<evidence type="ECO:0000313" key="19">
    <source>
        <dbReference type="Proteomes" id="UP000076532"/>
    </source>
</evidence>
<keyword evidence="19" id="KW-1185">Reference proteome</keyword>
<keyword evidence="5 15" id="KW-0479">Metal-binding</keyword>
<dbReference type="GO" id="GO:0036002">
    <property type="term" value="F:pre-mRNA binding"/>
    <property type="evidence" value="ECO:0007669"/>
    <property type="project" value="TreeGrafter"/>
</dbReference>
<evidence type="ECO:0000256" key="4">
    <source>
        <dbReference type="ARBA" id="ARBA00022664"/>
    </source>
</evidence>
<evidence type="ECO:0000259" key="17">
    <source>
        <dbReference type="PROSITE" id="PS50103"/>
    </source>
</evidence>
<dbReference type="OrthoDB" id="10259600at2759"/>
<feature type="non-terminal residue" evidence="18">
    <location>
        <position position="311"/>
    </location>
</feature>
<evidence type="ECO:0000256" key="14">
    <source>
        <dbReference type="PROSITE-ProRule" id="PRU00176"/>
    </source>
</evidence>
<evidence type="ECO:0000256" key="12">
    <source>
        <dbReference type="ARBA" id="ARBA00025609"/>
    </source>
</evidence>
<evidence type="ECO:0000256" key="8">
    <source>
        <dbReference type="ARBA" id="ARBA00022833"/>
    </source>
</evidence>
<reference evidence="18 19" key="1">
    <citation type="journal article" date="2016" name="Mol. Biol. Evol.">
        <title>Comparative Genomics of Early-Diverging Mushroom-Forming Fungi Provides Insights into the Origins of Lignocellulose Decay Capabilities.</title>
        <authorList>
            <person name="Nagy L.G."/>
            <person name="Riley R."/>
            <person name="Tritt A."/>
            <person name="Adam C."/>
            <person name="Daum C."/>
            <person name="Floudas D."/>
            <person name="Sun H."/>
            <person name="Yadav J.S."/>
            <person name="Pangilinan J."/>
            <person name="Larsson K.H."/>
            <person name="Matsuura K."/>
            <person name="Barry K."/>
            <person name="Labutti K."/>
            <person name="Kuo R."/>
            <person name="Ohm R.A."/>
            <person name="Bhattacharya S.S."/>
            <person name="Shirouzu T."/>
            <person name="Yoshinaga Y."/>
            <person name="Martin F.M."/>
            <person name="Grigoriev I.V."/>
            <person name="Hibbett D.S."/>
        </authorList>
    </citation>
    <scope>NUCLEOTIDE SEQUENCE [LARGE SCALE GENOMIC DNA]</scope>
    <source>
        <strain evidence="18 19">CBS 109695</strain>
    </source>
</reference>
<evidence type="ECO:0000256" key="3">
    <source>
        <dbReference type="ARBA" id="ARBA00019060"/>
    </source>
</evidence>
<dbReference type="GO" id="GO:0071006">
    <property type="term" value="C:U2-type catalytic step 1 spliceosome"/>
    <property type="evidence" value="ECO:0007669"/>
    <property type="project" value="TreeGrafter"/>
</dbReference>